<evidence type="ECO:0000259" key="8">
    <source>
        <dbReference type="Pfam" id="PF24986"/>
    </source>
</evidence>
<keyword evidence="10" id="KW-1185">Reference proteome</keyword>
<dbReference type="GO" id="GO:0005840">
    <property type="term" value="C:ribosome"/>
    <property type="evidence" value="ECO:0007669"/>
    <property type="project" value="InterPro"/>
</dbReference>
<keyword evidence="2 5" id="KW-0690">Ribosome biogenesis</keyword>
<dbReference type="InterPro" id="IPR009000">
    <property type="entry name" value="Transl_B-barrel_sf"/>
</dbReference>
<comment type="function">
    <text evidence="5">An accessory protein needed during the final step in the assembly of 30S ribosomal subunit, possibly for assembly of the head region. Essential for efficient processing of 16S rRNA. May be needed both before and after RbfA during the maturation of 16S rRNA. It has affinity for free ribosomal 30S subunits but not for 70S ribosomes.</text>
</comment>
<evidence type="ECO:0000256" key="3">
    <source>
        <dbReference type="ARBA" id="ARBA00022552"/>
    </source>
</evidence>
<dbReference type="InterPro" id="IPR011961">
    <property type="entry name" value="RimM"/>
</dbReference>
<evidence type="ECO:0000256" key="1">
    <source>
        <dbReference type="ARBA" id="ARBA00022490"/>
    </source>
</evidence>
<dbReference type="InterPro" id="IPR056792">
    <property type="entry name" value="PRC_RimM"/>
</dbReference>
<keyword evidence="1 5" id="KW-0963">Cytoplasm</keyword>
<dbReference type="AlphaFoldDB" id="A0A1H3FXB4"/>
<dbReference type="NCBIfam" id="TIGR02273">
    <property type="entry name" value="16S_RimM"/>
    <property type="match status" value="1"/>
</dbReference>
<evidence type="ECO:0000259" key="7">
    <source>
        <dbReference type="Pfam" id="PF01782"/>
    </source>
</evidence>
<dbReference type="InterPro" id="IPR011033">
    <property type="entry name" value="PRC_barrel-like_sf"/>
</dbReference>
<gene>
    <name evidence="5" type="primary">rimM</name>
    <name evidence="9" type="ORF">SAMN05444336_11510</name>
</gene>
<dbReference type="STRING" id="356660.SAMN05444336_11510"/>
<feature type="domain" description="RimM N-terminal" evidence="7">
    <location>
        <begin position="12"/>
        <end position="90"/>
    </location>
</feature>
<accession>A0A1H3FXB4</accession>
<dbReference type="GO" id="GO:0005737">
    <property type="term" value="C:cytoplasm"/>
    <property type="evidence" value="ECO:0007669"/>
    <property type="project" value="UniProtKB-SubCell"/>
</dbReference>
<proteinExistence type="inferred from homology"/>
<feature type="region of interest" description="Disordered" evidence="6">
    <location>
        <begin position="167"/>
        <end position="205"/>
    </location>
</feature>
<reference evidence="9 10" key="1">
    <citation type="submission" date="2016-10" db="EMBL/GenBank/DDBJ databases">
        <authorList>
            <person name="de Groot N.N."/>
        </authorList>
    </citation>
    <scope>NUCLEOTIDE SEQUENCE [LARGE SCALE GENOMIC DNA]</scope>
    <source>
        <strain evidence="9 10">DSM 17890</strain>
    </source>
</reference>
<dbReference type="GO" id="GO:0043022">
    <property type="term" value="F:ribosome binding"/>
    <property type="evidence" value="ECO:0007669"/>
    <property type="project" value="InterPro"/>
</dbReference>
<dbReference type="PANTHER" id="PTHR33692:SF1">
    <property type="entry name" value="RIBOSOME MATURATION FACTOR RIMM"/>
    <property type="match status" value="1"/>
</dbReference>
<dbReference type="SUPFAM" id="SSF50346">
    <property type="entry name" value="PRC-barrel domain"/>
    <property type="match status" value="1"/>
</dbReference>
<dbReference type="InterPro" id="IPR036976">
    <property type="entry name" value="RimM_N_sf"/>
</dbReference>
<comment type="subcellular location">
    <subcellularLocation>
        <location evidence="5">Cytoplasm</location>
    </subcellularLocation>
</comment>
<name>A0A1H3FXB4_9RHOB</name>
<evidence type="ECO:0000313" key="10">
    <source>
        <dbReference type="Proteomes" id="UP000199118"/>
    </source>
</evidence>
<dbReference type="OrthoDB" id="9788191at2"/>
<dbReference type="GO" id="GO:0006364">
    <property type="term" value="P:rRNA processing"/>
    <property type="evidence" value="ECO:0007669"/>
    <property type="project" value="UniProtKB-UniRule"/>
</dbReference>
<comment type="domain">
    <text evidence="5">The PRC barrel domain binds ribosomal protein uS19.</text>
</comment>
<protein>
    <recommendedName>
        <fullName evidence="5">Ribosome maturation factor RimM</fullName>
    </recommendedName>
</protein>
<organism evidence="9 10">
    <name type="scientific">Albimonas donghaensis</name>
    <dbReference type="NCBI Taxonomy" id="356660"/>
    <lineage>
        <taxon>Bacteria</taxon>
        <taxon>Pseudomonadati</taxon>
        <taxon>Pseudomonadota</taxon>
        <taxon>Alphaproteobacteria</taxon>
        <taxon>Rhodobacterales</taxon>
        <taxon>Paracoccaceae</taxon>
        <taxon>Albimonas</taxon>
    </lineage>
</organism>
<feature type="compositionally biased region" description="Acidic residues" evidence="6">
    <location>
        <begin position="175"/>
        <end position="188"/>
    </location>
</feature>
<dbReference type="Gene3D" id="2.30.30.240">
    <property type="entry name" value="PRC-barrel domain"/>
    <property type="match status" value="1"/>
</dbReference>
<evidence type="ECO:0000313" key="9">
    <source>
        <dbReference type="EMBL" id="SDX95722.1"/>
    </source>
</evidence>
<dbReference type="PANTHER" id="PTHR33692">
    <property type="entry name" value="RIBOSOME MATURATION FACTOR RIMM"/>
    <property type="match status" value="1"/>
</dbReference>
<dbReference type="Pfam" id="PF01782">
    <property type="entry name" value="RimM"/>
    <property type="match status" value="1"/>
</dbReference>
<evidence type="ECO:0000256" key="6">
    <source>
        <dbReference type="SAM" id="MobiDB-lite"/>
    </source>
</evidence>
<evidence type="ECO:0000256" key="5">
    <source>
        <dbReference type="HAMAP-Rule" id="MF_00014"/>
    </source>
</evidence>
<sequence>MTGRDDPIGKVCVGVIAGAFGIRGEVRLKSFCAEPEAIADYAPLTDAAGREYSLVIDRPVKGGFAARLGGVPTREAAEALKGVRLFVPRDRLPSLPSDEFYHADLIGLPVADGGGRKLGQVRAVHDFGAGDMLEITGPGLSQPVMLPFTIDTVPIVDLAAHRIVADPPAGLFPDDGAEDDAAGGETDAEPGAQAGDDIAARKDEA</sequence>
<dbReference type="Proteomes" id="UP000199118">
    <property type="component" value="Unassembled WGS sequence"/>
</dbReference>
<dbReference type="HAMAP" id="MF_00014">
    <property type="entry name" value="Ribosome_mat_RimM"/>
    <property type="match status" value="1"/>
</dbReference>
<evidence type="ECO:0000256" key="4">
    <source>
        <dbReference type="ARBA" id="ARBA00023186"/>
    </source>
</evidence>
<feature type="domain" description="Ribosome maturation factor RimM PRC barrel" evidence="8">
    <location>
        <begin position="103"/>
        <end position="171"/>
    </location>
</feature>
<dbReference type="Pfam" id="PF24986">
    <property type="entry name" value="PRC_RimM"/>
    <property type="match status" value="1"/>
</dbReference>
<dbReference type="SUPFAM" id="SSF50447">
    <property type="entry name" value="Translation proteins"/>
    <property type="match status" value="1"/>
</dbReference>
<dbReference type="Gene3D" id="2.40.30.60">
    <property type="entry name" value="RimM"/>
    <property type="match status" value="1"/>
</dbReference>
<dbReference type="GO" id="GO:0042274">
    <property type="term" value="P:ribosomal small subunit biogenesis"/>
    <property type="evidence" value="ECO:0007669"/>
    <property type="project" value="UniProtKB-UniRule"/>
</dbReference>
<keyword evidence="3 5" id="KW-0698">rRNA processing</keyword>
<keyword evidence="4 5" id="KW-0143">Chaperone</keyword>
<dbReference type="InterPro" id="IPR002676">
    <property type="entry name" value="RimM_N"/>
</dbReference>
<evidence type="ECO:0000256" key="2">
    <source>
        <dbReference type="ARBA" id="ARBA00022517"/>
    </source>
</evidence>
<comment type="subunit">
    <text evidence="5">Binds ribosomal protein uS19.</text>
</comment>
<comment type="similarity">
    <text evidence="5">Belongs to the RimM family.</text>
</comment>
<dbReference type="EMBL" id="FNMZ01000015">
    <property type="protein sequence ID" value="SDX95722.1"/>
    <property type="molecule type" value="Genomic_DNA"/>
</dbReference>